<proteinExistence type="predicted"/>
<evidence type="ECO:0000256" key="2">
    <source>
        <dbReference type="SAM" id="Phobius"/>
    </source>
</evidence>
<feature type="transmembrane region" description="Helical" evidence="2">
    <location>
        <begin position="85"/>
        <end position="108"/>
    </location>
</feature>
<dbReference type="PANTHER" id="PTHR11360:SF260">
    <property type="entry name" value="MFS DOMAIN-CONTAINING PROTEIN"/>
    <property type="match status" value="1"/>
</dbReference>
<keyword evidence="5" id="KW-1185">Reference proteome</keyword>
<organism evidence="4 5">
    <name type="scientific">Protopolystoma xenopodis</name>
    <dbReference type="NCBI Taxonomy" id="117903"/>
    <lineage>
        <taxon>Eukaryota</taxon>
        <taxon>Metazoa</taxon>
        <taxon>Spiralia</taxon>
        <taxon>Lophotrochozoa</taxon>
        <taxon>Platyhelminthes</taxon>
        <taxon>Monogenea</taxon>
        <taxon>Polyopisthocotylea</taxon>
        <taxon>Polystomatidea</taxon>
        <taxon>Polystomatidae</taxon>
        <taxon>Protopolystoma</taxon>
    </lineage>
</organism>
<dbReference type="InterPro" id="IPR020846">
    <property type="entry name" value="MFS_dom"/>
</dbReference>
<dbReference type="InterPro" id="IPR011701">
    <property type="entry name" value="MFS"/>
</dbReference>
<gene>
    <name evidence="4" type="ORF">PXEA_LOCUS13642</name>
</gene>
<comment type="caution">
    <text evidence="4">The sequence shown here is derived from an EMBL/GenBank/DDBJ whole genome shotgun (WGS) entry which is preliminary data.</text>
</comment>
<dbReference type="OrthoDB" id="6499973at2759"/>
<dbReference type="EMBL" id="CAAALY010045275">
    <property type="protein sequence ID" value="VEL20202.1"/>
    <property type="molecule type" value="Genomic_DNA"/>
</dbReference>
<feature type="domain" description="Major facilitator superfamily (MFS) profile" evidence="3">
    <location>
        <begin position="1"/>
        <end position="203"/>
    </location>
</feature>
<feature type="transmembrane region" description="Helical" evidence="2">
    <location>
        <begin position="120"/>
        <end position="140"/>
    </location>
</feature>
<dbReference type="GO" id="GO:0008028">
    <property type="term" value="F:monocarboxylic acid transmembrane transporter activity"/>
    <property type="evidence" value="ECO:0007669"/>
    <property type="project" value="TreeGrafter"/>
</dbReference>
<protein>
    <recommendedName>
        <fullName evidence="3">Major facilitator superfamily (MFS) profile domain-containing protein</fullName>
    </recommendedName>
</protein>
<sequence length="203" mass="21811">MCYFLGDGCTYSAGILYTAFLSAFSANSVSTSLLPGLIYALPQIIALVVCPFIKVVGYSASAAYGAALLGLSFVASSFVSEINVMYFTLGVLASIGLQLSFSSGIMAVTEAFAGSRLFPLASTCTMLGSGIGIFVANPLLAWALSLWTWSEIFFIVAAVFLNVLISATFFYWLDENKRLMSISSENSDYNESQLETIEHLKII</sequence>
<evidence type="ECO:0000259" key="3">
    <source>
        <dbReference type="PROSITE" id="PS50850"/>
    </source>
</evidence>
<comment type="subcellular location">
    <subcellularLocation>
        <location evidence="1">Membrane</location>
        <topology evidence="1">Multi-pass membrane protein</topology>
    </subcellularLocation>
</comment>
<keyword evidence="2" id="KW-1133">Transmembrane helix</keyword>
<dbReference type="PANTHER" id="PTHR11360">
    <property type="entry name" value="MONOCARBOXYLATE TRANSPORTER"/>
    <property type="match status" value="1"/>
</dbReference>
<evidence type="ECO:0000313" key="5">
    <source>
        <dbReference type="Proteomes" id="UP000784294"/>
    </source>
</evidence>
<keyword evidence="2" id="KW-0812">Transmembrane</keyword>
<feature type="transmembrane region" description="Helical" evidence="2">
    <location>
        <begin position="152"/>
        <end position="173"/>
    </location>
</feature>
<reference evidence="4" key="1">
    <citation type="submission" date="2018-11" db="EMBL/GenBank/DDBJ databases">
        <authorList>
            <consortium name="Pathogen Informatics"/>
        </authorList>
    </citation>
    <scope>NUCLEOTIDE SEQUENCE</scope>
</reference>
<dbReference type="AlphaFoldDB" id="A0A3S5AC97"/>
<dbReference type="InterPro" id="IPR036259">
    <property type="entry name" value="MFS_trans_sf"/>
</dbReference>
<name>A0A3S5AC97_9PLAT</name>
<dbReference type="SUPFAM" id="SSF103473">
    <property type="entry name" value="MFS general substrate transporter"/>
    <property type="match status" value="1"/>
</dbReference>
<evidence type="ECO:0000313" key="4">
    <source>
        <dbReference type="EMBL" id="VEL20202.1"/>
    </source>
</evidence>
<dbReference type="Pfam" id="PF07690">
    <property type="entry name" value="MFS_1"/>
    <property type="match status" value="1"/>
</dbReference>
<accession>A0A3S5AC97</accession>
<dbReference type="Gene3D" id="1.20.1250.20">
    <property type="entry name" value="MFS general substrate transporter like domains"/>
    <property type="match status" value="1"/>
</dbReference>
<dbReference type="PROSITE" id="PS50850">
    <property type="entry name" value="MFS"/>
    <property type="match status" value="1"/>
</dbReference>
<evidence type="ECO:0000256" key="1">
    <source>
        <dbReference type="ARBA" id="ARBA00004141"/>
    </source>
</evidence>
<dbReference type="Proteomes" id="UP000784294">
    <property type="component" value="Unassembled WGS sequence"/>
</dbReference>
<dbReference type="InterPro" id="IPR050327">
    <property type="entry name" value="Proton-linked_MCT"/>
</dbReference>
<dbReference type="GO" id="GO:0016020">
    <property type="term" value="C:membrane"/>
    <property type="evidence" value="ECO:0007669"/>
    <property type="project" value="UniProtKB-SubCell"/>
</dbReference>
<keyword evidence="2" id="KW-0472">Membrane</keyword>